<dbReference type="Pfam" id="PF12389">
    <property type="entry name" value="Peptidase_M73"/>
    <property type="match status" value="1"/>
</dbReference>
<sequence length="211" mass="23461">MSKKSRTLLLSMVTACLCLVLIVVATYALFSDTVSVNNHLKAGKLEVGLERIGYTTCTLDDNGTLVVRPKDETKINLAEDASVLFEMDRVVPGCWYEAELEVSNNGDVAFDYGVKILWNESGTATELQLILASQIQITVTQGDKQTQFMLNAAKDVNFDEPLLAKSEHNATSSKTFTVRAEFVDDEENNQVQDTDLYFDLQVYATQVTKQE</sequence>
<dbReference type="InterPro" id="IPR023833">
    <property type="entry name" value="Signal_pept_SipW-depend-type"/>
</dbReference>
<accession>A0A9D1GQK4</accession>
<gene>
    <name evidence="1" type="ORF">IAD46_03075</name>
</gene>
<organism evidence="1 2">
    <name type="scientific">Candidatus Pelethenecus faecipullorum</name>
    <dbReference type="NCBI Taxonomy" id="2840900"/>
    <lineage>
        <taxon>Bacteria</taxon>
        <taxon>Bacillati</taxon>
        <taxon>Mycoplasmatota</taxon>
        <taxon>Mollicutes</taxon>
        <taxon>Candidatus Pelethenecus</taxon>
    </lineage>
</organism>
<evidence type="ECO:0000313" key="2">
    <source>
        <dbReference type="Proteomes" id="UP000886758"/>
    </source>
</evidence>
<protein>
    <recommendedName>
        <fullName evidence="3">SipW-cognate class signal peptide</fullName>
    </recommendedName>
</protein>
<dbReference type="Proteomes" id="UP000886758">
    <property type="component" value="Unassembled WGS sequence"/>
</dbReference>
<reference evidence="1" key="2">
    <citation type="journal article" date="2021" name="PeerJ">
        <title>Extensive microbial diversity within the chicken gut microbiome revealed by metagenomics and culture.</title>
        <authorList>
            <person name="Gilroy R."/>
            <person name="Ravi A."/>
            <person name="Getino M."/>
            <person name="Pursley I."/>
            <person name="Horton D.L."/>
            <person name="Alikhan N.F."/>
            <person name="Baker D."/>
            <person name="Gharbi K."/>
            <person name="Hall N."/>
            <person name="Watson M."/>
            <person name="Adriaenssens E.M."/>
            <person name="Foster-Nyarko E."/>
            <person name="Jarju S."/>
            <person name="Secka A."/>
            <person name="Antonio M."/>
            <person name="Oren A."/>
            <person name="Chaudhuri R.R."/>
            <person name="La Ragione R."/>
            <person name="Hildebrand F."/>
            <person name="Pallen M.J."/>
        </authorList>
    </citation>
    <scope>NUCLEOTIDE SEQUENCE</scope>
    <source>
        <strain evidence="1">ChiW17-6978</strain>
    </source>
</reference>
<dbReference type="AlphaFoldDB" id="A0A9D1GQK4"/>
<comment type="caution">
    <text evidence="1">The sequence shown here is derived from an EMBL/GenBank/DDBJ whole genome shotgun (WGS) entry which is preliminary data.</text>
</comment>
<proteinExistence type="predicted"/>
<reference evidence="1" key="1">
    <citation type="submission" date="2020-10" db="EMBL/GenBank/DDBJ databases">
        <authorList>
            <person name="Gilroy R."/>
        </authorList>
    </citation>
    <scope>NUCLEOTIDE SEQUENCE</scope>
    <source>
        <strain evidence="1">ChiW17-6978</strain>
    </source>
</reference>
<evidence type="ECO:0008006" key="3">
    <source>
        <dbReference type="Google" id="ProtNLM"/>
    </source>
</evidence>
<dbReference type="EMBL" id="DVLF01000097">
    <property type="protein sequence ID" value="HIT49989.1"/>
    <property type="molecule type" value="Genomic_DNA"/>
</dbReference>
<dbReference type="NCBIfam" id="TIGR04088">
    <property type="entry name" value="cognate_SipW"/>
    <property type="match status" value="1"/>
</dbReference>
<name>A0A9D1GQK4_9MOLU</name>
<evidence type="ECO:0000313" key="1">
    <source>
        <dbReference type="EMBL" id="HIT49989.1"/>
    </source>
</evidence>
<dbReference type="InterPro" id="IPR022121">
    <property type="entry name" value="Peptidase_M73_camelysin"/>
</dbReference>